<keyword evidence="3" id="KW-1185">Reference proteome</keyword>
<organism evidence="2 3">
    <name type="scientific">Flavobacterium araucananum</name>
    <dbReference type="NCBI Taxonomy" id="946678"/>
    <lineage>
        <taxon>Bacteria</taxon>
        <taxon>Pseudomonadati</taxon>
        <taxon>Bacteroidota</taxon>
        <taxon>Flavobacteriia</taxon>
        <taxon>Flavobacteriales</taxon>
        <taxon>Flavobacteriaceae</taxon>
        <taxon>Flavobacterium</taxon>
    </lineage>
</organism>
<accession>A0A227NX04</accession>
<dbReference type="Proteomes" id="UP000214684">
    <property type="component" value="Unassembled WGS sequence"/>
</dbReference>
<feature type="transmembrane region" description="Helical" evidence="1">
    <location>
        <begin position="103"/>
        <end position="125"/>
    </location>
</feature>
<feature type="transmembrane region" description="Helical" evidence="1">
    <location>
        <begin position="146"/>
        <end position="163"/>
    </location>
</feature>
<dbReference type="AlphaFoldDB" id="A0A227NX04"/>
<reference evidence="2 3" key="1">
    <citation type="submission" date="2016-11" db="EMBL/GenBank/DDBJ databases">
        <title>Whole genomes of Flavobacteriaceae.</title>
        <authorList>
            <person name="Stine C."/>
            <person name="Li C."/>
            <person name="Tadesse D."/>
        </authorList>
    </citation>
    <scope>NUCLEOTIDE SEQUENCE [LARGE SCALE GENOMIC DNA]</scope>
    <source>
        <strain evidence="2 3">DSM 24704</strain>
    </source>
</reference>
<sequence>MINVVQTLLLIRLRKFLPPKDKLALVIFLFAYLLFFFCLNEKFQVIRNYSLLFSLDIFFYHINRKDIELLKLNRKWKLILFGEYFVYSSFYLALFFINKEYLLALIYLALTVTYIIIAPEFYGKIIKYPFRLFDPFWHMCWRRNKLILFLPITIFLVVVGDLYHNKNLIRASFFVASLFSALPSFQREGYESIKISHYCGKDYLYKQFKTAIVNSLIITIPLIIVLCLFQEWVFLCFTPLIFTIPILNIIFKYSFFNNQFKHQLMFTLFLSMLPLGISVIAIPFLYLKSIKTIKVIQHV</sequence>
<evidence type="ECO:0000313" key="3">
    <source>
        <dbReference type="Proteomes" id="UP000214684"/>
    </source>
</evidence>
<evidence type="ECO:0000256" key="1">
    <source>
        <dbReference type="SAM" id="Phobius"/>
    </source>
</evidence>
<keyword evidence="1" id="KW-0812">Transmembrane</keyword>
<keyword evidence="1" id="KW-1133">Transmembrane helix</keyword>
<proteinExistence type="predicted"/>
<dbReference type="EMBL" id="MUGS01000048">
    <property type="protein sequence ID" value="OXG01558.1"/>
    <property type="molecule type" value="Genomic_DNA"/>
</dbReference>
<feature type="transmembrane region" description="Helical" evidence="1">
    <location>
        <begin position="263"/>
        <end position="287"/>
    </location>
</feature>
<feature type="transmembrane region" description="Helical" evidence="1">
    <location>
        <begin position="232"/>
        <end position="251"/>
    </location>
</feature>
<protein>
    <submittedName>
        <fullName evidence="2">Uncharacterized protein</fullName>
    </submittedName>
</protein>
<comment type="caution">
    <text evidence="2">The sequence shown here is derived from an EMBL/GenBank/DDBJ whole genome shotgun (WGS) entry which is preliminary data.</text>
</comment>
<feature type="transmembrane region" description="Helical" evidence="1">
    <location>
        <begin position="207"/>
        <end position="226"/>
    </location>
</feature>
<gene>
    <name evidence="2" type="ORF">B0A64_19020</name>
</gene>
<name>A0A227NX04_9FLAO</name>
<keyword evidence="1" id="KW-0472">Membrane</keyword>
<dbReference type="RefSeq" id="WP_089481081.1">
    <property type="nucleotide sequence ID" value="NZ_MUGS01000048.1"/>
</dbReference>
<dbReference type="OrthoDB" id="1355264at2"/>
<feature type="transmembrane region" description="Helical" evidence="1">
    <location>
        <begin position="78"/>
        <end position="97"/>
    </location>
</feature>
<evidence type="ECO:0000313" key="2">
    <source>
        <dbReference type="EMBL" id="OXG01558.1"/>
    </source>
</evidence>
<feature type="transmembrane region" description="Helical" evidence="1">
    <location>
        <begin position="23"/>
        <end position="40"/>
    </location>
</feature>